<dbReference type="Pfam" id="PF09684">
    <property type="entry name" value="Tail_P2_I"/>
    <property type="match status" value="1"/>
</dbReference>
<dbReference type="RefSeq" id="WP_079602529.1">
    <property type="nucleotide sequence ID" value="NZ_LT670817.1"/>
</dbReference>
<evidence type="ECO:0000313" key="2">
    <source>
        <dbReference type="Proteomes" id="UP000189796"/>
    </source>
</evidence>
<dbReference type="EMBL" id="LT670817">
    <property type="protein sequence ID" value="SHH06402.1"/>
    <property type="molecule type" value="Genomic_DNA"/>
</dbReference>
<dbReference type="AlphaFoldDB" id="A0A1M5PXM3"/>
<dbReference type="Proteomes" id="UP000189796">
    <property type="component" value="Chromosome I"/>
</dbReference>
<protein>
    <submittedName>
        <fullName evidence="1">Phage tail protein, P2 protein I family</fullName>
    </submittedName>
</protein>
<name>A0A1M5PXM3_9BRAD</name>
<proteinExistence type="predicted"/>
<sequence>MTTFPTRRMDHVLAPNATEYERTLASQVDRLLNMDIPIRVLWDPWKCPENLLPYLAWALSVDIWDSSWPLTKRRSVVANAIKHHQVKGTLQAIETYIDLVDSQLLKATTPPAKIFSGASLSVEQREAWLAKLPQVRVYQQYLLGAAKKRIFSGGGRYNSFFEQKFPQPNDAITRLSKRATWTVNGVETDTKIENDDSYFRIFIKTVLPYSDFCNRPFNLKKKFPIPSTAYKRIVTIAPLVISPWRVAVGPQLEPVSTTPELVTTTGKEGHAVYSGRTIYKRYFVPSQAPYQIYERYAVNDGSILTPQRPSIQFMGYGRYGIAPHSAELKVRMNTQWSRYKARLGEPFAPRTKFFTPHDPTLMAKNRQAIIAAKRLSDKIVLDTNTVPGFIAGLPKFAGDPIVI</sequence>
<accession>A0A1M5PXM3</accession>
<organism evidence="1 2">
    <name type="scientific">Bradyrhizobium erythrophlei</name>
    <dbReference type="NCBI Taxonomy" id="1437360"/>
    <lineage>
        <taxon>Bacteria</taxon>
        <taxon>Pseudomonadati</taxon>
        <taxon>Pseudomonadota</taxon>
        <taxon>Alphaproteobacteria</taxon>
        <taxon>Hyphomicrobiales</taxon>
        <taxon>Nitrobacteraceae</taxon>
        <taxon>Bradyrhizobium</taxon>
    </lineage>
</organism>
<evidence type="ECO:0000313" key="1">
    <source>
        <dbReference type="EMBL" id="SHH06402.1"/>
    </source>
</evidence>
<gene>
    <name evidence="1" type="ORF">SAMN05443248_3550</name>
</gene>
<dbReference type="InterPro" id="IPR006521">
    <property type="entry name" value="Tail_protein_I"/>
</dbReference>
<dbReference type="NCBIfam" id="TIGR01634">
    <property type="entry name" value="tail_P2_I"/>
    <property type="match status" value="1"/>
</dbReference>
<reference evidence="1 2" key="1">
    <citation type="submission" date="2016-11" db="EMBL/GenBank/DDBJ databases">
        <authorList>
            <person name="Jaros S."/>
            <person name="Januszkiewicz K."/>
            <person name="Wedrychowicz H."/>
        </authorList>
    </citation>
    <scope>NUCLEOTIDE SEQUENCE [LARGE SCALE GENOMIC DNA]</scope>
    <source>
        <strain evidence="1 2">GAS138</strain>
    </source>
</reference>
<dbReference type="OrthoDB" id="90759at2"/>